<feature type="domain" description="Phosphatidic acid phosphatase type 2/haloperoxidase" evidence="2">
    <location>
        <begin position="92"/>
        <end position="201"/>
    </location>
</feature>
<dbReference type="InterPro" id="IPR036938">
    <property type="entry name" value="PAP2/HPO_sf"/>
</dbReference>
<evidence type="ECO:0000313" key="4">
    <source>
        <dbReference type="Proteomes" id="UP000235464"/>
    </source>
</evidence>
<dbReference type="AlphaFoldDB" id="A0A2N9B7U9"/>
<dbReference type="PANTHER" id="PTHR14969:SF13">
    <property type="entry name" value="AT30094P"/>
    <property type="match status" value="1"/>
</dbReference>
<feature type="transmembrane region" description="Helical" evidence="1">
    <location>
        <begin position="89"/>
        <end position="110"/>
    </location>
</feature>
<sequence>MIRNHSGDRPRSLAWFAWWAAVHAGLLLVLVTFRWDERLSETLCAWTSSSASSARLLETLTSWGNPWPVTIIAAGSACFALIRRNVTAAAVLLVIPYAATVSCNLLKGWAERQRPALDCASIQADGFSFPSGHAVGVTTGFMLAALYFSSQMPRAVSALMLFLAGLSAELVAWSRVLLGAHFSVDVLAGQLLGAGWLAVAALVLHRQSVRRLQREARQAGSNSLDEPVS</sequence>
<keyword evidence="4" id="KW-1185">Reference proteome</keyword>
<accession>A0A2N9B7U9</accession>
<feature type="transmembrane region" description="Helical" evidence="1">
    <location>
        <begin position="130"/>
        <end position="148"/>
    </location>
</feature>
<feature type="transmembrane region" description="Helical" evidence="1">
    <location>
        <begin position="12"/>
        <end position="33"/>
    </location>
</feature>
<organism evidence="3 4">
    <name type="scientific">Streptomyces chartreusis NRRL 3882</name>
    <dbReference type="NCBI Taxonomy" id="1079985"/>
    <lineage>
        <taxon>Bacteria</taxon>
        <taxon>Bacillati</taxon>
        <taxon>Actinomycetota</taxon>
        <taxon>Actinomycetes</taxon>
        <taxon>Kitasatosporales</taxon>
        <taxon>Streptomycetaceae</taxon>
        <taxon>Streptomyces</taxon>
    </lineage>
</organism>
<dbReference type="EMBL" id="LT963352">
    <property type="protein sequence ID" value="SOR79407.1"/>
    <property type="molecule type" value="Genomic_DNA"/>
</dbReference>
<reference evidence="4" key="1">
    <citation type="submission" date="2017-11" db="EMBL/GenBank/DDBJ databases">
        <authorList>
            <person name="Wibberg D."/>
        </authorList>
    </citation>
    <scope>NUCLEOTIDE SEQUENCE [LARGE SCALE GENOMIC DNA]</scope>
</reference>
<dbReference type="OrthoDB" id="5289372at2"/>
<feature type="transmembrane region" description="Helical" evidence="1">
    <location>
        <begin position="65"/>
        <end position="82"/>
    </location>
</feature>
<dbReference type="PANTHER" id="PTHR14969">
    <property type="entry name" value="SPHINGOSINE-1-PHOSPHATE PHOSPHOHYDROLASE"/>
    <property type="match status" value="1"/>
</dbReference>
<proteinExistence type="predicted"/>
<dbReference type="Proteomes" id="UP000235464">
    <property type="component" value="Chromosome I"/>
</dbReference>
<evidence type="ECO:0000256" key="1">
    <source>
        <dbReference type="SAM" id="Phobius"/>
    </source>
</evidence>
<protein>
    <submittedName>
        <fullName evidence="3">Phosphatidylglycerophosphatase B</fullName>
    </submittedName>
</protein>
<dbReference type="RefSeq" id="WP_010045787.1">
    <property type="nucleotide sequence ID" value="NZ_LT962942.1"/>
</dbReference>
<keyword evidence="1" id="KW-0812">Transmembrane</keyword>
<feature type="transmembrane region" description="Helical" evidence="1">
    <location>
        <begin position="186"/>
        <end position="204"/>
    </location>
</feature>
<dbReference type="Pfam" id="PF01569">
    <property type="entry name" value="PAP2"/>
    <property type="match status" value="1"/>
</dbReference>
<evidence type="ECO:0000313" key="3">
    <source>
        <dbReference type="EMBL" id="SOR79407.1"/>
    </source>
</evidence>
<dbReference type="SUPFAM" id="SSF48317">
    <property type="entry name" value="Acid phosphatase/Vanadium-dependent haloperoxidase"/>
    <property type="match status" value="1"/>
</dbReference>
<dbReference type="Gene3D" id="1.20.144.10">
    <property type="entry name" value="Phosphatidic acid phosphatase type 2/haloperoxidase"/>
    <property type="match status" value="1"/>
</dbReference>
<gene>
    <name evidence="3" type="ORF">SCNRRL3882_2869</name>
</gene>
<evidence type="ECO:0000259" key="2">
    <source>
        <dbReference type="SMART" id="SM00014"/>
    </source>
</evidence>
<dbReference type="SMART" id="SM00014">
    <property type="entry name" value="acidPPc"/>
    <property type="match status" value="1"/>
</dbReference>
<keyword evidence="1" id="KW-0472">Membrane</keyword>
<keyword evidence="1" id="KW-1133">Transmembrane helix</keyword>
<feature type="transmembrane region" description="Helical" evidence="1">
    <location>
        <begin position="155"/>
        <end position="174"/>
    </location>
</feature>
<name>A0A2N9B7U9_STRCX</name>
<dbReference type="InterPro" id="IPR000326">
    <property type="entry name" value="PAP2/HPO"/>
</dbReference>